<dbReference type="EMBL" id="ML143399">
    <property type="protein sequence ID" value="TBU31469.1"/>
    <property type="molecule type" value="Genomic_DNA"/>
</dbReference>
<feature type="compositionally biased region" description="Basic and acidic residues" evidence="1">
    <location>
        <begin position="65"/>
        <end position="88"/>
    </location>
</feature>
<gene>
    <name evidence="2" type="ORF">BD311DRAFT_776136</name>
</gene>
<dbReference type="Proteomes" id="UP000292957">
    <property type="component" value="Unassembled WGS sequence"/>
</dbReference>
<feature type="compositionally biased region" description="Low complexity" evidence="1">
    <location>
        <begin position="200"/>
        <end position="224"/>
    </location>
</feature>
<protein>
    <submittedName>
        <fullName evidence="2">Uncharacterized protein</fullName>
    </submittedName>
</protein>
<evidence type="ECO:0000313" key="2">
    <source>
        <dbReference type="EMBL" id="TBU31469.1"/>
    </source>
</evidence>
<reference evidence="2" key="1">
    <citation type="submission" date="2019-01" db="EMBL/GenBank/DDBJ databases">
        <title>Draft genome sequences of three monokaryotic isolates of the white-rot basidiomycete fungus Dichomitus squalens.</title>
        <authorList>
            <consortium name="DOE Joint Genome Institute"/>
            <person name="Lopez S.C."/>
            <person name="Andreopoulos B."/>
            <person name="Pangilinan J."/>
            <person name="Lipzen A."/>
            <person name="Riley R."/>
            <person name="Ahrendt S."/>
            <person name="Ng V."/>
            <person name="Barry K."/>
            <person name="Daum C."/>
            <person name="Grigoriev I.V."/>
            <person name="Hilden K.S."/>
            <person name="Makela M.R."/>
            <person name="de Vries R.P."/>
        </authorList>
    </citation>
    <scope>NUCLEOTIDE SEQUENCE [LARGE SCALE GENOMIC DNA]</scope>
    <source>
        <strain evidence="2">OM18370.1</strain>
    </source>
</reference>
<feature type="compositionally biased region" description="Low complexity" evidence="1">
    <location>
        <begin position="393"/>
        <end position="408"/>
    </location>
</feature>
<feature type="compositionally biased region" description="Basic and acidic residues" evidence="1">
    <location>
        <begin position="42"/>
        <end position="56"/>
    </location>
</feature>
<accession>A0A4Q9MUB9</accession>
<name>A0A4Q9MUB9_9APHY</name>
<organism evidence="2">
    <name type="scientific">Dichomitus squalens</name>
    <dbReference type="NCBI Taxonomy" id="114155"/>
    <lineage>
        <taxon>Eukaryota</taxon>
        <taxon>Fungi</taxon>
        <taxon>Dikarya</taxon>
        <taxon>Basidiomycota</taxon>
        <taxon>Agaricomycotina</taxon>
        <taxon>Agaricomycetes</taxon>
        <taxon>Polyporales</taxon>
        <taxon>Polyporaceae</taxon>
        <taxon>Dichomitus</taxon>
    </lineage>
</organism>
<evidence type="ECO:0000256" key="1">
    <source>
        <dbReference type="SAM" id="MobiDB-lite"/>
    </source>
</evidence>
<feature type="compositionally biased region" description="Polar residues" evidence="1">
    <location>
        <begin position="129"/>
        <end position="154"/>
    </location>
</feature>
<feature type="compositionally biased region" description="Basic and acidic residues" evidence="1">
    <location>
        <begin position="99"/>
        <end position="123"/>
    </location>
</feature>
<sequence>MREVAEERTKRDVSPQKRVGLEESLGSPGERVLLPARKVARRGAEEVRAELREGRPRGAGSREASPVKESDPERSTGRAEAPRVEGERVLLPARKVARKKAEVERGGEESSSAEERRTRETHEAPSLVSFPSSSPTHLGSASTRAVVINPSSDSEGWEDKFSTPKRLRLKASSSSTPAESPQPPLELSHPSDASTKAHKSTANSSTVSSATASTQPSSGSSSTPRDTDDRPRVVGDRVLLPARKLAHRRAESTSESGPPSERGRTVSTKRHARLSRDVGSDVSAATSSVPFGGSAVSAASRPGADGAGSDGAVPQPGRVLDSATSATPPDSGSATQRTGTTSNVGSSAIDAKSGCVTASAAAQSSLGHANASDAPTSAEDSPSQPVNGVPSGTKAEASHASTSTAETSGRPPRRRKYSLLAAFGLPSTRTASDPETSSGPITQNTKVWESFHLLWRMELCLPLEILVTYDVGGGCVAH</sequence>
<feature type="region of interest" description="Disordered" evidence="1">
    <location>
        <begin position="1"/>
        <end position="416"/>
    </location>
</feature>
<dbReference type="AlphaFoldDB" id="A0A4Q9MUB9"/>
<feature type="compositionally biased region" description="Basic and acidic residues" evidence="1">
    <location>
        <begin position="1"/>
        <end position="21"/>
    </location>
</feature>
<feature type="compositionally biased region" description="Polar residues" evidence="1">
    <location>
        <begin position="322"/>
        <end position="346"/>
    </location>
</feature>
<dbReference type="OrthoDB" id="2757537at2759"/>
<feature type="compositionally biased region" description="Polar residues" evidence="1">
    <location>
        <begin position="360"/>
        <end position="386"/>
    </location>
</feature>
<feature type="compositionally biased region" description="Basic and acidic residues" evidence="1">
    <location>
        <begin position="225"/>
        <end position="235"/>
    </location>
</feature>
<proteinExistence type="predicted"/>